<keyword evidence="3" id="KW-1185">Reference proteome</keyword>
<proteinExistence type="predicted"/>
<dbReference type="GO" id="GO:0005576">
    <property type="term" value="C:extracellular region"/>
    <property type="evidence" value="ECO:0007669"/>
    <property type="project" value="TreeGrafter"/>
</dbReference>
<dbReference type="PANTHER" id="PTHR11177">
    <property type="entry name" value="CHITINASE"/>
    <property type="match status" value="1"/>
</dbReference>
<dbReference type="EMBL" id="KQ099972">
    <property type="protein sequence ID" value="KMS93695.1"/>
    <property type="molecule type" value="Genomic_DNA"/>
</dbReference>
<dbReference type="Pfam" id="PF00704">
    <property type="entry name" value="Glyco_hydro_18"/>
    <property type="match status" value="1"/>
</dbReference>
<dbReference type="InterPro" id="IPR029070">
    <property type="entry name" value="Chitinase_insertion_sf"/>
</dbReference>
<gene>
    <name evidence="2" type="ORF">BVRB_028890</name>
</gene>
<dbReference type="GO" id="GO:0004568">
    <property type="term" value="F:chitinase activity"/>
    <property type="evidence" value="ECO:0007669"/>
    <property type="project" value="TreeGrafter"/>
</dbReference>
<dbReference type="PROSITE" id="PS51910">
    <property type="entry name" value="GH18_2"/>
    <property type="match status" value="1"/>
</dbReference>
<dbReference type="OrthoDB" id="73875at2759"/>
<dbReference type="Gene3D" id="3.10.50.10">
    <property type="match status" value="1"/>
</dbReference>
<dbReference type="AlphaFoldDB" id="A0A0J8DSI1"/>
<dbReference type="InterPro" id="IPR017853">
    <property type="entry name" value="GH"/>
</dbReference>
<dbReference type="InterPro" id="IPR001223">
    <property type="entry name" value="Glyco_hydro18_cat"/>
</dbReference>
<name>A0A0J8DSI1_BETVV</name>
<evidence type="ECO:0000313" key="2">
    <source>
        <dbReference type="EMBL" id="KMS93695.1"/>
    </source>
</evidence>
<organism evidence="2 3">
    <name type="scientific">Beta vulgaris subsp. vulgaris</name>
    <name type="common">Beet</name>
    <dbReference type="NCBI Taxonomy" id="3555"/>
    <lineage>
        <taxon>Eukaryota</taxon>
        <taxon>Viridiplantae</taxon>
        <taxon>Streptophyta</taxon>
        <taxon>Embryophyta</taxon>
        <taxon>Tracheophyta</taxon>
        <taxon>Spermatophyta</taxon>
        <taxon>Magnoliopsida</taxon>
        <taxon>eudicotyledons</taxon>
        <taxon>Gunneridae</taxon>
        <taxon>Pentapetalae</taxon>
        <taxon>Caryophyllales</taxon>
        <taxon>Chenopodiaceae</taxon>
        <taxon>Betoideae</taxon>
        <taxon>Beta</taxon>
    </lineage>
</organism>
<dbReference type="InterPro" id="IPR050314">
    <property type="entry name" value="Glycosyl_Hydrlase_18"/>
</dbReference>
<feature type="non-terminal residue" evidence="2">
    <location>
        <position position="1"/>
    </location>
</feature>
<sequence>WINVKPFWYWGGSDSVIGHTANLASPGSSSPHSRYGAQDIQTVISKSVPSCKIIMAIPAFGFAWQLPSAPSSLSLANFYKVGTSTAIFDGSENGRYIDVDILPLTKAGSNVTTVWDSTAQASVYYQASSRLLFTYESTQSVNAKMQYVVDNNLAGILVDDMGCDMNWNLIATAAFNKFRSLRPCVATSKNLTTRRSSLGVSSNTRINSASYQWRYPSMPITNPSTYASSASADSYVYCNSHV</sequence>
<dbReference type="GO" id="GO:0006032">
    <property type="term" value="P:chitin catabolic process"/>
    <property type="evidence" value="ECO:0007669"/>
    <property type="project" value="TreeGrafter"/>
</dbReference>
<protein>
    <recommendedName>
        <fullName evidence="1">GH18 domain-containing protein</fullName>
    </recommendedName>
</protein>
<evidence type="ECO:0000259" key="1">
    <source>
        <dbReference type="PROSITE" id="PS51910"/>
    </source>
</evidence>
<dbReference type="SUPFAM" id="SSF51445">
    <property type="entry name" value="(Trans)glycosidases"/>
    <property type="match status" value="1"/>
</dbReference>
<reference evidence="2 3" key="1">
    <citation type="journal article" date="2014" name="Nature">
        <title>The genome of the recently domesticated crop plant sugar beet (Beta vulgaris).</title>
        <authorList>
            <person name="Dohm J.C."/>
            <person name="Minoche A.E."/>
            <person name="Holtgrawe D."/>
            <person name="Capella-Gutierrez S."/>
            <person name="Zakrzewski F."/>
            <person name="Tafer H."/>
            <person name="Rupp O."/>
            <person name="Sorensen T.R."/>
            <person name="Stracke R."/>
            <person name="Reinhardt R."/>
            <person name="Goesmann A."/>
            <person name="Kraft T."/>
            <person name="Schulz B."/>
            <person name="Stadler P.F."/>
            <person name="Schmidt T."/>
            <person name="Gabaldon T."/>
            <person name="Lehrach H."/>
            <person name="Weisshaar B."/>
            <person name="Himmelbauer H."/>
        </authorList>
    </citation>
    <scope>NUCLEOTIDE SEQUENCE [LARGE SCALE GENOMIC DNA]</scope>
    <source>
        <tissue evidence="2">Taproot</tissue>
    </source>
</reference>
<dbReference type="Gene3D" id="3.20.20.80">
    <property type="entry name" value="Glycosidases"/>
    <property type="match status" value="1"/>
</dbReference>
<accession>A0A0J8DSI1</accession>
<feature type="domain" description="GH18" evidence="1">
    <location>
        <begin position="1"/>
        <end position="177"/>
    </location>
</feature>
<dbReference type="Proteomes" id="UP000035740">
    <property type="component" value="Unassembled WGS sequence"/>
</dbReference>
<dbReference type="PANTHER" id="PTHR11177:SF317">
    <property type="entry name" value="CHITINASE 12-RELATED"/>
    <property type="match status" value="1"/>
</dbReference>
<evidence type="ECO:0000313" key="3">
    <source>
        <dbReference type="Proteomes" id="UP000035740"/>
    </source>
</evidence>
<dbReference type="Gramene" id="KMS93695">
    <property type="protein sequence ID" value="KMS93695"/>
    <property type="gene ID" value="BVRB_028890"/>
</dbReference>
<dbReference type="GO" id="GO:0005975">
    <property type="term" value="P:carbohydrate metabolic process"/>
    <property type="evidence" value="ECO:0007669"/>
    <property type="project" value="InterPro"/>
</dbReference>
<dbReference type="GO" id="GO:0008061">
    <property type="term" value="F:chitin binding"/>
    <property type="evidence" value="ECO:0007669"/>
    <property type="project" value="TreeGrafter"/>
</dbReference>